<dbReference type="EMBL" id="JAUKUD010000001">
    <property type="protein sequence ID" value="KAK0755144.1"/>
    <property type="molecule type" value="Genomic_DNA"/>
</dbReference>
<protein>
    <submittedName>
        <fullName evidence="1">Uncharacterized protein</fullName>
    </submittedName>
</protein>
<proteinExistence type="predicted"/>
<organism evidence="1 2">
    <name type="scientific">Schizothecium vesticola</name>
    <dbReference type="NCBI Taxonomy" id="314040"/>
    <lineage>
        <taxon>Eukaryota</taxon>
        <taxon>Fungi</taxon>
        <taxon>Dikarya</taxon>
        <taxon>Ascomycota</taxon>
        <taxon>Pezizomycotina</taxon>
        <taxon>Sordariomycetes</taxon>
        <taxon>Sordariomycetidae</taxon>
        <taxon>Sordariales</taxon>
        <taxon>Schizotheciaceae</taxon>
        <taxon>Schizothecium</taxon>
    </lineage>
</organism>
<name>A0AA40KDG4_9PEZI</name>
<reference evidence="1" key="1">
    <citation type="submission" date="2023-06" db="EMBL/GenBank/DDBJ databases">
        <title>Genome-scale phylogeny and comparative genomics of the fungal order Sordariales.</title>
        <authorList>
            <consortium name="Lawrence Berkeley National Laboratory"/>
            <person name="Hensen N."/>
            <person name="Bonometti L."/>
            <person name="Westerberg I."/>
            <person name="Brannstrom I.O."/>
            <person name="Guillou S."/>
            <person name="Cros-Aarteil S."/>
            <person name="Calhoun S."/>
            <person name="Haridas S."/>
            <person name="Kuo A."/>
            <person name="Mondo S."/>
            <person name="Pangilinan J."/>
            <person name="Riley R."/>
            <person name="LaButti K."/>
            <person name="Andreopoulos B."/>
            <person name="Lipzen A."/>
            <person name="Chen C."/>
            <person name="Yanf M."/>
            <person name="Daum C."/>
            <person name="Ng V."/>
            <person name="Clum A."/>
            <person name="Steindorff A."/>
            <person name="Ohm R."/>
            <person name="Martin F."/>
            <person name="Silar P."/>
            <person name="Natvig D."/>
            <person name="Lalanne C."/>
            <person name="Gautier V."/>
            <person name="Ament-velasquez S.L."/>
            <person name="Kruys A."/>
            <person name="Hutchinson M.I."/>
            <person name="Powell A.J."/>
            <person name="Barry K."/>
            <person name="Miller A.N."/>
            <person name="Grigoriev I.V."/>
            <person name="Debuchy R."/>
            <person name="Gladieux P."/>
            <person name="Thoren M.H."/>
            <person name="Johannesson H."/>
        </authorList>
    </citation>
    <scope>NUCLEOTIDE SEQUENCE</scope>
    <source>
        <strain evidence="1">SMH3187-1</strain>
    </source>
</reference>
<comment type="caution">
    <text evidence="1">The sequence shown here is derived from an EMBL/GenBank/DDBJ whole genome shotgun (WGS) entry which is preliminary data.</text>
</comment>
<evidence type="ECO:0000313" key="2">
    <source>
        <dbReference type="Proteomes" id="UP001172155"/>
    </source>
</evidence>
<accession>A0AA40KDG4</accession>
<dbReference type="Proteomes" id="UP001172155">
    <property type="component" value="Unassembled WGS sequence"/>
</dbReference>
<sequence>MRSPLGLDVVPLPRSPYFNFFRLELRPTGAIAMPMTSHKLSKDSGFPWPSPLAAPIAQMSKPLGPAYQRWSRRVQFFASVSSDRRRRRRSETDGFLMVGQIPQPLPCSAHSPPTPGALSKHRDHWRCSPAAQSCASRVPCSAAPPQPHSGPSAEPAPAAVTCPDEVWDFQHQSCLETTRDYATVACPSKSHCLNLGARHFVSQCRLPGVSIFFRLTIDDYRRVWQAIRPHVNTNNKMSL</sequence>
<gene>
    <name evidence="1" type="ORF">B0T18DRAFT_54232</name>
</gene>
<evidence type="ECO:0000313" key="1">
    <source>
        <dbReference type="EMBL" id="KAK0755144.1"/>
    </source>
</evidence>
<keyword evidence="2" id="KW-1185">Reference proteome</keyword>
<dbReference type="AlphaFoldDB" id="A0AA40KDG4"/>